<sequence>MASRTAMPQSWDATRAPPPSTGQPQSLQLPQQANAPAQTTTPGPAPSSNGQQLQPGASAAGRGPSADPEAGPSEPARATNVDSLMDAVGASGVDLGAEEESLRATNERLHAQAMAAQASAQGSNPNAYTGVDRLRKQDFIDPGALAEVVKKVAAAFALKTLEPDTIPFIALATRHRLESLITASVAARDHRQSSSHFRPPPLTTPSARKRRRRDPLDPELDEPEDEDNEMEDLSDLPKQPAWDTLVYDDPERYLTVLERVDRDEERKKRRERMLRDQKEQEERELAEAMAAAEAAQRALESDGPGGGSGGSGGGSKKEEGGTPAEEKKAEPKGKGKAKDKDGAPATPSGKGGADSPALGKDGKPKKARPKKPKPGEAASGTSTPLPAGGSGVKNLSEDVRKRLTDQHALRSLGGQKFSWLNAGVGSPSPAGMGGFGTPLGLPKPKFATPSSLPPPSFAPLGNASGSATTSTSGLNPANNAPSTPAGPSRTDGFALDASAAASALTTSRLNVPQLHDAQRSQVAKEAWEAGHHIVELPDLLFALERERGMGVGRGSGKNSAVRGRAGVTRGGGKPALGSSQGR</sequence>
<evidence type="ECO:0000259" key="10">
    <source>
        <dbReference type="Pfam" id="PF05236"/>
    </source>
</evidence>
<dbReference type="Proteomes" id="UP000237144">
    <property type="component" value="Unassembled WGS sequence"/>
</dbReference>
<feature type="compositionally biased region" description="Low complexity" evidence="9">
    <location>
        <begin position="111"/>
        <end position="121"/>
    </location>
</feature>
<accession>A0A2S5BBE0</accession>
<feature type="compositionally biased region" description="Acidic residues" evidence="9">
    <location>
        <begin position="217"/>
        <end position="234"/>
    </location>
</feature>
<feature type="compositionally biased region" description="Basic and acidic residues" evidence="9">
    <location>
        <begin position="395"/>
        <end position="408"/>
    </location>
</feature>
<keyword evidence="5" id="KW-0804">Transcription</keyword>
<evidence type="ECO:0000256" key="1">
    <source>
        <dbReference type="ARBA" id="ARBA00004123"/>
    </source>
</evidence>
<comment type="caution">
    <text evidence="11">The sequence shown here is derived from an EMBL/GenBank/DDBJ whole genome shotgun (WGS) entry which is preliminary data.</text>
</comment>
<feature type="compositionally biased region" description="Low complexity" evidence="9">
    <location>
        <begin position="55"/>
        <end position="66"/>
    </location>
</feature>
<feature type="region of interest" description="Disordered" evidence="9">
    <location>
        <begin position="110"/>
        <end position="129"/>
    </location>
</feature>
<dbReference type="EMBL" id="PJQD01000029">
    <property type="protein sequence ID" value="POY74068.1"/>
    <property type="molecule type" value="Genomic_DNA"/>
</dbReference>
<reference evidence="11 12" key="1">
    <citation type="journal article" date="2018" name="Front. Microbiol.">
        <title>Prospects for Fungal Bioremediation of Acidic Radioactive Waste Sites: Characterization and Genome Sequence of Rhodotorula taiwanensis MD1149.</title>
        <authorList>
            <person name="Tkavc R."/>
            <person name="Matrosova V.Y."/>
            <person name="Grichenko O.E."/>
            <person name="Gostincar C."/>
            <person name="Volpe R.P."/>
            <person name="Klimenkova P."/>
            <person name="Gaidamakova E.K."/>
            <person name="Zhou C.E."/>
            <person name="Stewart B.J."/>
            <person name="Lyman M.G."/>
            <person name="Malfatti S.A."/>
            <person name="Rubinfeld B."/>
            <person name="Courtot M."/>
            <person name="Singh J."/>
            <person name="Dalgard C.L."/>
            <person name="Hamilton T."/>
            <person name="Frey K.G."/>
            <person name="Gunde-Cimerman N."/>
            <person name="Dugan L."/>
            <person name="Daly M.J."/>
        </authorList>
    </citation>
    <scope>NUCLEOTIDE SEQUENCE [LARGE SCALE GENOMIC DNA]</scope>
    <source>
        <strain evidence="11 12">MD1149</strain>
    </source>
</reference>
<name>A0A2S5BBE0_9BASI</name>
<evidence type="ECO:0000313" key="12">
    <source>
        <dbReference type="Proteomes" id="UP000237144"/>
    </source>
</evidence>
<dbReference type="CDD" id="cd08045">
    <property type="entry name" value="HFD_TAF4"/>
    <property type="match status" value="1"/>
</dbReference>
<evidence type="ECO:0000256" key="2">
    <source>
        <dbReference type="ARBA" id="ARBA00006178"/>
    </source>
</evidence>
<evidence type="ECO:0000256" key="4">
    <source>
        <dbReference type="ARBA" id="ARBA00023015"/>
    </source>
</evidence>
<dbReference type="STRING" id="741276.A0A2S5BBE0"/>
<dbReference type="InterPro" id="IPR007900">
    <property type="entry name" value="TAF4_C"/>
</dbReference>
<feature type="compositionally biased region" description="Basic residues" evidence="9">
    <location>
        <begin position="363"/>
        <end position="372"/>
    </location>
</feature>
<dbReference type="AlphaFoldDB" id="A0A2S5BBE0"/>
<feature type="compositionally biased region" description="Low complexity" evidence="9">
    <location>
        <begin position="458"/>
        <end position="475"/>
    </location>
</feature>
<evidence type="ECO:0000313" key="11">
    <source>
        <dbReference type="EMBL" id="POY74068.1"/>
    </source>
</evidence>
<feature type="compositionally biased region" description="Low complexity" evidence="9">
    <location>
        <begin position="287"/>
        <end position="298"/>
    </location>
</feature>
<keyword evidence="6" id="KW-0539">Nucleus</keyword>
<feature type="region of interest" description="Disordered" evidence="9">
    <location>
        <begin position="549"/>
        <end position="582"/>
    </location>
</feature>
<comment type="subcellular location">
    <subcellularLocation>
        <location evidence="1">Nucleus</location>
    </subcellularLocation>
</comment>
<gene>
    <name evidence="11" type="ORF">BMF94_2880</name>
</gene>
<proteinExistence type="inferred from homology"/>
<keyword evidence="4" id="KW-0805">Transcription regulation</keyword>
<organism evidence="11 12">
    <name type="scientific">Rhodotorula taiwanensis</name>
    <dbReference type="NCBI Taxonomy" id="741276"/>
    <lineage>
        <taxon>Eukaryota</taxon>
        <taxon>Fungi</taxon>
        <taxon>Dikarya</taxon>
        <taxon>Basidiomycota</taxon>
        <taxon>Pucciniomycotina</taxon>
        <taxon>Microbotryomycetes</taxon>
        <taxon>Sporidiobolales</taxon>
        <taxon>Sporidiobolaceae</taxon>
        <taxon>Rhodotorula</taxon>
    </lineage>
</organism>
<evidence type="ECO:0000256" key="7">
    <source>
        <dbReference type="ARBA" id="ARBA00025346"/>
    </source>
</evidence>
<feature type="compositionally biased region" description="Polar residues" evidence="9">
    <location>
        <begin position="1"/>
        <end position="12"/>
    </location>
</feature>
<evidence type="ECO:0000256" key="5">
    <source>
        <dbReference type="ARBA" id="ARBA00023163"/>
    </source>
</evidence>
<protein>
    <recommendedName>
        <fullName evidence="3">Transcription initiation factor TFIID subunit 4</fullName>
    </recommendedName>
    <alternativeName>
        <fullName evidence="8">TBP-associated factor 4</fullName>
    </alternativeName>
</protein>
<feature type="region of interest" description="Disordered" evidence="9">
    <location>
        <begin position="1"/>
        <end position="105"/>
    </location>
</feature>
<dbReference type="GO" id="GO:0006352">
    <property type="term" value="P:DNA-templated transcription initiation"/>
    <property type="evidence" value="ECO:0007669"/>
    <property type="project" value="InterPro"/>
</dbReference>
<feature type="domain" description="Transcription initiation factor TFIID component TAF4 C-terminal" evidence="10">
    <location>
        <begin position="85"/>
        <end position="290"/>
    </location>
</feature>
<comment type="function">
    <text evidence="7">Functions as a component of the DNA-binding general transcription factor complex TFIID. Binding of TFIID to a promoter (with or without TATA element) is the initial step in pre-initiation complex (PIC) formation. TFIID plays a key role in the regulation of gene expression by RNA polymerase II through different activities such as transcription activator interaction, core promoter recognition and selectivity, TFIIA and TFIIB interaction, chromatin modification (histone acetylation by TAF1), facilitation of DNA opening and initiation of transcription.</text>
</comment>
<evidence type="ECO:0000256" key="8">
    <source>
        <dbReference type="ARBA" id="ARBA00031747"/>
    </source>
</evidence>
<dbReference type="OrthoDB" id="21060at2759"/>
<feature type="compositionally biased region" description="Basic and acidic residues" evidence="9">
    <location>
        <begin position="315"/>
        <end position="342"/>
    </location>
</feature>
<comment type="similarity">
    <text evidence="2">Belongs to the TAF4 family.</text>
</comment>
<feature type="compositionally biased region" description="Basic and acidic residues" evidence="9">
    <location>
        <begin position="273"/>
        <end position="286"/>
    </location>
</feature>
<evidence type="ECO:0000256" key="6">
    <source>
        <dbReference type="ARBA" id="ARBA00023242"/>
    </source>
</evidence>
<dbReference type="GO" id="GO:0005669">
    <property type="term" value="C:transcription factor TFIID complex"/>
    <property type="evidence" value="ECO:0007669"/>
    <property type="project" value="InterPro"/>
</dbReference>
<keyword evidence="12" id="KW-1185">Reference proteome</keyword>
<feature type="compositionally biased region" description="Low complexity" evidence="9">
    <location>
        <begin position="22"/>
        <end position="48"/>
    </location>
</feature>
<dbReference type="Pfam" id="PF05236">
    <property type="entry name" value="TAF4"/>
    <property type="match status" value="1"/>
</dbReference>
<feature type="region of interest" description="Disordered" evidence="9">
    <location>
        <begin position="187"/>
        <end position="494"/>
    </location>
</feature>
<evidence type="ECO:0000256" key="3">
    <source>
        <dbReference type="ARBA" id="ARBA00017306"/>
    </source>
</evidence>
<feature type="compositionally biased region" description="Gly residues" evidence="9">
    <location>
        <begin position="303"/>
        <end position="314"/>
    </location>
</feature>
<evidence type="ECO:0000256" key="9">
    <source>
        <dbReference type="SAM" id="MobiDB-lite"/>
    </source>
</evidence>